<sequence length="180" mass="19943">VTEPAFQFKKPAELDLSIIIVSFNTRDVLLDCLESVYANTEGISYEIIVVDNASSDESPGSVAERFPDIHLIRNDVNRGFSTANNQGICESTGRWVALLNPDTRLIENSFQKIARYLQKHSEFSILGPGIVNKSGQQSPTRLWEDTPLDAAWKISGLYNPSNELQRMGGMQAKEVLVISG</sequence>
<feature type="non-terminal residue" evidence="2">
    <location>
        <position position="1"/>
    </location>
</feature>
<gene>
    <name evidence="2" type="ORF">METZ01_LOCUS464403</name>
</gene>
<proteinExistence type="predicted"/>
<dbReference type="InterPro" id="IPR001173">
    <property type="entry name" value="Glyco_trans_2-like"/>
</dbReference>
<reference evidence="2" key="1">
    <citation type="submission" date="2018-05" db="EMBL/GenBank/DDBJ databases">
        <authorList>
            <person name="Lanie J.A."/>
            <person name="Ng W.-L."/>
            <person name="Kazmierczak K.M."/>
            <person name="Andrzejewski T.M."/>
            <person name="Davidsen T.M."/>
            <person name="Wayne K.J."/>
            <person name="Tettelin H."/>
            <person name="Glass J.I."/>
            <person name="Rusch D."/>
            <person name="Podicherti R."/>
            <person name="Tsui H.-C.T."/>
            <person name="Winkler M.E."/>
        </authorList>
    </citation>
    <scope>NUCLEOTIDE SEQUENCE</scope>
</reference>
<dbReference type="Pfam" id="PF00535">
    <property type="entry name" value="Glycos_transf_2"/>
    <property type="match status" value="1"/>
</dbReference>
<dbReference type="InterPro" id="IPR029044">
    <property type="entry name" value="Nucleotide-diphossugar_trans"/>
</dbReference>
<feature type="non-terminal residue" evidence="2">
    <location>
        <position position="180"/>
    </location>
</feature>
<dbReference type="Gene3D" id="3.90.550.10">
    <property type="entry name" value="Spore Coat Polysaccharide Biosynthesis Protein SpsA, Chain A"/>
    <property type="match status" value="1"/>
</dbReference>
<accession>A0A383AVJ2</accession>
<feature type="domain" description="Glycosyltransferase 2-like" evidence="1">
    <location>
        <begin position="17"/>
        <end position="129"/>
    </location>
</feature>
<dbReference type="PANTHER" id="PTHR43179">
    <property type="entry name" value="RHAMNOSYLTRANSFERASE WBBL"/>
    <property type="match status" value="1"/>
</dbReference>
<evidence type="ECO:0000259" key="1">
    <source>
        <dbReference type="Pfam" id="PF00535"/>
    </source>
</evidence>
<evidence type="ECO:0000313" key="2">
    <source>
        <dbReference type="EMBL" id="SVE11549.1"/>
    </source>
</evidence>
<organism evidence="2">
    <name type="scientific">marine metagenome</name>
    <dbReference type="NCBI Taxonomy" id="408172"/>
    <lineage>
        <taxon>unclassified sequences</taxon>
        <taxon>metagenomes</taxon>
        <taxon>ecological metagenomes</taxon>
    </lineage>
</organism>
<dbReference type="AlphaFoldDB" id="A0A383AVJ2"/>
<name>A0A383AVJ2_9ZZZZ</name>
<protein>
    <recommendedName>
        <fullName evidence="1">Glycosyltransferase 2-like domain-containing protein</fullName>
    </recommendedName>
</protein>
<dbReference type="SUPFAM" id="SSF53448">
    <property type="entry name" value="Nucleotide-diphospho-sugar transferases"/>
    <property type="match status" value="1"/>
</dbReference>
<dbReference type="EMBL" id="UINC01195129">
    <property type="protein sequence ID" value="SVE11549.1"/>
    <property type="molecule type" value="Genomic_DNA"/>
</dbReference>
<dbReference type="CDD" id="cd04186">
    <property type="entry name" value="GT_2_like_c"/>
    <property type="match status" value="1"/>
</dbReference>
<dbReference type="PANTHER" id="PTHR43179:SF7">
    <property type="entry name" value="RHAMNOSYLTRANSFERASE WBBL"/>
    <property type="match status" value="1"/>
</dbReference>